<dbReference type="PROSITE" id="PS50966">
    <property type="entry name" value="ZF_SWIM"/>
    <property type="match status" value="1"/>
</dbReference>
<dbReference type="GO" id="GO:0008270">
    <property type="term" value="F:zinc ion binding"/>
    <property type="evidence" value="ECO:0007669"/>
    <property type="project" value="UniProtKB-KW"/>
</dbReference>
<protein>
    <recommendedName>
        <fullName evidence="3">SWIM-type domain-containing protein</fullName>
    </recommendedName>
</protein>
<organism evidence="4 5">
    <name type="scientific">Calycina marina</name>
    <dbReference type="NCBI Taxonomy" id="1763456"/>
    <lineage>
        <taxon>Eukaryota</taxon>
        <taxon>Fungi</taxon>
        <taxon>Dikarya</taxon>
        <taxon>Ascomycota</taxon>
        <taxon>Pezizomycotina</taxon>
        <taxon>Leotiomycetes</taxon>
        <taxon>Helotiales</taxon>
        <taxon>Pezizellaceae</taxon>
        <taxon>Calycina</taxon>
    </lineage>
</organism>
<evidence type="ECO:0000256" key="1">
    <source>
        <dbReference type="PROSITE-ProRule" id="PRU00325"/>
    </source>
</evidence>
<dbReference type="EMBL" id="MU254077">
    <property type="protein sequence ID" value="KAG9242404.1"/>
    <property type="molecule type" value="Genomic_DNA"/>
</dbReference>
<keyword evidence="1" id="KW-0479">Metal-binding</keyword>
<dbReference type="AlphaFoldDB" id="A0A9P7YYR0"/>
<feature type="domain" description="SWIM-type" evidence="3">
    <location>
        <begin position="91"/>
        <end position="124"/>
    </location>
</feature>
<accession>A0A9P7YYR0</accession>
<comment type="caution">
    <text evidence="4">The sequence shown here is derived from an EMBL/GenBank/DDBJ whole genome shotgun (WGS) entry which is preliminary data.</text>
</comment>
<reference evidence="4" key="1">
    <citation type="journal article" date="2021" name="IMA Fungus">
        <title>Genomic characterization of three marine fungi, including Emericellopsis atlantica sp. nov. with signatures of a generalist lifestyle and marine biomass degradation.</title>
        <authorList>
            <person name="Hagestad O.C."/>
            <person name="Hou L."/>
            <person name="Andersen J.H."/>
            <person name="Hansen E.H."/>
            <person name="Altermark B."/>
            <person name="Li C."/>
            <person name="Kuhnert E."/>
            <person name="Cox R.J."/>
            <person name="Crous P.W."/>
            <person name="Spatafora J.W."/>
            <person name="Lail K."/>
            <person name="Amirebrahimi M."/>
            <person name="Lipzen A."/>
            <person name="Pangilinan J."/>
            <person name="Andreopoulos W."/>
            <person name="Hayes R.D."/>
            <person name="Ng V."/>
            <person name="Grigoriev I.V."/>
            <person name="Jackson S.A."/>
            <person name="Sutton T.D.S."/>
            <person name="Dobson A.D.W."/>
            <person name="Rama T."/>
        </authorList>
    </citation>
    <scope>NUCLEOTIDE SEQUENCE</scope>
    <source>
        <strain evidence="4">TRa3180A</strain>
    </source>
</reference>
<dbReference type="Proteomes" id="UP000887226">
    <property type="component" value="Unassembled WGS sequence"/>
</dbReference>
<dbReference type="InterPro" id="IPR007527">
    <property type="entry name" value="Znf_SWIM"/>
</dbReference>
<sequence length="464" mass="51317">MSAPISKSFSKLSIYSDMEAPRGRRGGQPSSKVKEVARPDDEDSGGSSDSSDSETQESDPDQHVLALYKCQQHNNGHRYIFHIADATIAEEGVHIKSFDDGLPSCSCNEVGPCRHVLWLRDQLARAGLDVTGGSQARYYDQIASTGLQVICDDLQWDVGDVTATGKTTWRLEKKLHAAALGPRTRASVGARMNKIRDILATLSDQLPDDYRADIFSNVQSISTDSIVVKNDLGATLSRLLVADDTFLDRFDTLVPADMRASDYFYKMEKKAEWTWQAFDAYILRGTASGVAVHNIFWCARELTDIVESIGTSIKIRQPLSTAAGTAAAKALVTILSQVVVFRNTDVKDNFSPRRPNAESRATLPARNLYQRLIGSSSPDNPPGNAFVLSYLEGLPEAHYFLPELEEVQKRLISVGWGPAPLEYRDRMRSLRSRLSTMRSQAPPLSFPSKRPGPPIDKNPSKRIK</sequence>
<evidence type="ECO:0000259" key="3">
    <source>
        <dbReference type="PROSITE" id="PS50966"/>
    </source>
</evidence>
<feature type="region of interest" description="Disordered" evidence="2">
    <location>
        <begin position="433"/>
        <end position="464"/>
    </location>
</feature>
<keyword evidence="1" id="KW-0863">Zinc-finger</keyword>
<feature type="compositionally biased region" description="Polar residues" evidence="2">
    <location>
        <begin position="1"/>
        <end position="13"/>
    </location>
</feature>
<name>A0A9P7YYR0_9HELO</name>
<proteinExistence type="predicted"/>
<dbReference type="OrthoDB" id="5387895at2759"/>
<feature type="region of interest" description="Disordered" evidence="2">
    <location>
        <begin position="1"/>
        <end position="61"/>
    </location>
</feature>
<keyword evidence="1" id="KW-0862">Zinc</keyword>
<evidence type="ECO:0000256" key="2">
    <source>
        <dbReference type="SAM" id="MobiDB-lite"/>
    </source>
</evidence>
<keyword evidence="5" id="KW-1185">Reference proteome</keyword>
<gene>
    <name evidence="4" type="ORF">BJ878DRAFT_445548</name>
</gene>
<evidence type="ECO:0000313" key="4">
    <source>
        <dbReference type="EMBL" id="KAG9242404.1"/>
    </source>
</evidence>
<evidence type="ECO:0000313" key="5">
    <source>
        <dbReference type="Proteomes" id="UP000887226"/>
    </source>
</evidence>